<reference evidence="1" key="1">
    <citation type="journal article" date="2021" name="Proc. Natl. Acad. Sci. U.S.A.">
        <title>A Catalog of Tens of Thousands of Viruses from Human Metagenomes Reveals Hidden Associations with Chronic Diseases.</title>
        <authorList>
            <person name="Tisza M.J."/>
            <person name="Buck C.B."/>
        </authorList>
    </citation>
    <scope>NUCLEOTIDE SEQUENCE</scope>
    <source>
        <strain evidence="1">CtgEn20</strain>
    </source>
</reference>
<dbReference type="EMBL" id="BK015339">
    <property type="protein sequence ID" value="DAE02039.1"/>
    <property type="molecule type" value="Genomic_DNA"/>
</dbReference>
<evidence type="ECO:0008006" key="2">
    <source>
        <dbReference type="Google" id="ProtNLM"/>
    </source>
</evidence>
<organism evidence="1">
    <name type="scientific">Siphoviridae sp. ctgEn20</name>
    <dbReference type="NCBI Taxonomy" id="2825606"/>
    <lineage>
        <taxon>Viruses</taxon>
        <taxon>Duplodnaviria</taxon>
        <taxon>Heunggongvirae</taxon>
        <taxon>Uroviricota</taxon>
        <taxon>Caudoviricetes</taxon>
    </lineage>
</organism>
<evidence type="ECO:0000313" key="1">
    <source>
        <dbReference type="EMBL" id="DAE02039.1"/>
    </source>
</evidence>
<accession>A0A8S5P4J6</accession>
<protein>
    <recommendedName>
        <fullName evidence="2">LSM domain protein</fullName>
    </recommendedName>
</protein>
<sequence>MNLVDFYGENVKITAVNGNVYTGVVEDYIYPEDNENGKESIIVDTTSKDIVEFYENDIFSIELGK</sequence>
<name>A0A8S5P4J6_9CAUD</name>
<proteinExistence type="predicted"/>